<dbReference type="GO" id="GO:0006749">
    <property type="term" value="P:glutathione metabolic process"/>
    <property type="evidence" value="ECO:0007669"/>
    <property type="project" value="TreeGrafter"/>
</dbReference>
<gene>
    <name evidence="3" type="ORF">GGU10DRAFT_136572</name>
</gene>
<dbReference type="Proteomes" id="UP001163798">
    <property type="component" value="Unassembled WGS sequence"/>
</dbReference>
<dbReference type="PANTHER" id="PTHR11365">
    <property type="entry name" value="5-OXOPROLINASE RELATED"/>
    <property type="match status" value="1"/>
</dbReference>
<feature type="region of interest" description="Disordered" evidence="1">
    <location>
        <begin position="559"/>
        <end position="589"/>
    </location>
</feature>
<feature type="compositionally biased region" description="Basic and acidic residues" evidence="1">
    <location>
        <begin position="579"/>
        <end position="589"/>
    </location>
</feature>
<comment type="caution">
    <text evidence="3">The sequence shown here is derived from an EMBL/GenBank/DDBJ whole genome shotgun (WGS) entry which is preliminary data.</text>
</comment>
<dbReference type="InterPro" id="IPR003692">
    <property type="entry name" value="Hydantoinase_B"/>
</dbReference>
<evidence type="ECO:0000313" key="4">
    <source>
        <dbReference type="Proteomes" id="UP001163798"/>
    </source>
</evidence>
<feature type="region of interest" description="Disordered" evidence="1">
    <location>
        <begin position="507"/>
        <end position="528"/>
    </location>
</feature>
<dbReference type="Pfam" id="PF02538">
    <property type="entry name" value="Hydantoinase_B"/>
    <property type="match status" value="1"/>
</dbReference>
<accession>A0AA38L1W5</accession>
<organism evidence="3 4">
    <name type="scientific">Lentinula aff. detonsa</name>
    <dbReference type="NCBI Taxonomy" id="2804958"/>
    <lineage>
        <taxon>Eukaryota</taxon>
        <taxon>Fungi</taxon>
        <taxon>Dikarya</taxon>
        <taxon>Basidiomycota</taxon>
        <taxon>Agaricomycotina</taxon>
        <taxon>Agaricomycetes</taxon>
        <taxon>Agaricomycetidae</taxon>
        <taxon>Agaricales</taxon>
        <taxon>Marasmiineae</taxon>
        <taxon>Omphalotaceae</taxon>
        <taxon>Lentinula</taxon>
    </lineage>
</organism>
<sequence length="589" mass="63551">MTTGTDYHDPDPILLTLFANRFMSVAEAMGRSLQQTSISTNIKERLDFSCALFAPDGDLVANAPFIPIHLGSMSFAVKYQMKLYGKDLKEGDVLMTNSPHAGGSHLPDITIITPVFDCISKDIIFFTASRGHHADIGGILPGSMPPTSVNIFEEGAEIVSFKIVDGGIFDRDGLLEYMIEQPSKYPGSSGCRNIRDVESDLKAQIAANHKGIQLIHAIVDDYGLRTVQEYMYHIRYNAEMSVRNLLRDVAQRSGTDELKAIDYLDDGSPIQLKVNINPSEGSAVMDFKGTGCEMRGNLNAPISVVHSAVIYCMRSMLDLDIPLNAGCLVPLDIRIPPKSLLSPSRTAAVCGGNVLTSQRIVDVVLKAFHAAAASQGCTNNLTFGAGGKGKDGKAVAGWGYYETIAGGSGAGPSWHGTSGVHTHITNTRIGDVEILERRYPVMLHQFGLRAGSGGKGNWHGGDGVVRELEFLEGMQVSILSERRTRQPYGMEGGGPGALGRNTWIKKPRAEDGDLPGSSNEPKSTRNINIGGKATVWMGKGDRLLIETPGGGAWGVLESDSNSELEWDQTKPQWEPRGSFAERAKAQAAF</sequence>
<dbReference type="EMBL" id="MU793671">
    <property type="protein sequence ID" value="KAJ3780697.1"/>
    <property type="molecule type" value="Genomic_DNA"/>
</dbReference>
<feature type="compositionally biased region" description="Polar residues" evidence="1">
    <location>
        <begin position="516"/>
        <end position="527"/>
    </location>
</feature>
<feature type="domain" description="Hydantoinase B/oxoprolinase" evidence="2">
    <location>
        <begin position="11"/>
        <end position="554"/>
    </location>
</feature>
<dbReference type="InterPro" id="IPR045079">
    <property type="entry name" value="Oxoprolinase-like"/>
</dbReference>
<dbReference type="AlphaFoldDB" id="A0AA38L1W5"/>
<evidence type="ECO:0000256" key="1">
    <source>
        <dbReference type="SAM" id="MobiDB-lite"/>
    </source>
</evidence>
<proteinExistence type="predicted"/>
<name>A0AA38L1W5_9AGAR</name>
<dbReference type="PANTHER" id="PTHR11365:SF2">
    <property type="entry name" value="5-OXOPROLINASE"/>
    <property type="match status" value="1"/>
</dbReference>
<dbReference type="GO" id="GO:0017168">
    <property type="term" value="F:5-oxoprolinase (ATP-hydrolyzing) activity"/>
    <property type="evidence" value="ECO:0007669"/>
    <property type="project" value="TreeGrafter"/>
</dbReference>
<evidence type="ECO:0000313" key="3">
    <source>
        <dbReference type="EMBL" id="KAJ3780697.1"/>
    </source>
</evidence>
<keyword evidence="4" id="KW-1185">Reference proteome</keyword>
<dbReference type="GO" id="GO:0005829">
    <property type="term" value="C:cytosol"/>
    <property type="evidence" value="ECO:0007669"/>
    <property type="project" value="TreeGrafter"/>
</dbReference>
<evidence type="ECO:0000259" key="2">
    <source>
        <dbReference type="Pfam" id="PF02538"/>
    </source>
</evidence>
<reference evidence="3" key="1">
    <citation type="submission" date="2022-08" db="EMBL/GenBank/DDBJ databases">
        <authorList>
            <consortium name="DOE Joint Genome Institute"/>
            <person name="Min B."/>
            <person name="Riley R."/>
            <person name="Sierra-Patev S."/>
            <person name="Naranjo-Ortiz M."/>
            <person name="Looney B."/>
            <person name="Konkel Z."/>
            <person name="Slot J.C."/>
            <person name="Sakamoto Y."/>
            <person name="Steenwyk J.L."/>
            <person name="Rokas A."/>
            <person name="Carro J."/>
            <person name="Camarero S."/>
            <person name="Ferreira P."/>
            <person name="Molpeceres G."/>
            <person name="Ruiz-Duenas F.J."/>
            <person name="Serrano A."/>
            <person name="Henrissat B."/>
            <person name="Drula E."/>
            <person name="Hughes K.W."/>
            <person name="Mata J.L."/>
            <person name="Ishikawa N.K."/>
            <person name="Vargas-Isla R."/>
            <person name="Ushijima S."/>
            <person name="Smith C.A."/>
            <person name="Ahrendt S."/>
            <person name="Andreopoulos W."/>
            <person name="He G."/>
            <person name="Labutti K."/>
            <person name="Lipzen A."/>
            <person name="Ng V."/>
            <person name="Sandor L."/>
            <person name="Barry K."/>
            <person name="Martinez A.T."/>
            <person name="Xiao Y."/>
            <person name="Gibbons J.G."/>
            <person name="Terashima K."/>
            <person name="Hibbett D.S."/>
            <person name="Grigoriev I.V."/>
        </authorList>
    </citation>
    <scope>NUCLEOTIDE SEQUENCE</scope>
    <source>
        <strain evidence="3">TFB10291</strain>
    </source>
</reference>
<protein>
    <submittedName>
        <fullName evidence="3">Hydantoinase B/oxoprolinase</fullName>
    </submittedName>
</protein>